<keyword evidence="1" id="KW-0614">Plasmid</keyword>
<evidence type="ECO:0000313" key="1">
    <source>
        <dbReference type="EMBL" id="ABW31404.1"/>
    </source>
</evidence>
<dbReference type="EMBL" id="CP000838">
    <property type="protein sequence ID" value="ABW31404.1"/>
    <property type="molecule type" value="Genomic_DNA"/>
</dbReference>
<dbReference type="AlphaFoldDB" id="A8ZKT6"/>
<dbReference type="KEGG" id="amr:AM1_A0286"/>
<protein>
    <submittedName>
        <fullName evidence="1">Uncharacterized protein</fullName>
    </submittedName>
</protein>
<name>A8ZKT6_ACAM1</name>
<sequence>MQGKDIRNKFTDGLFLYLHLLNISNKKFDKDLNKPEYNEILSADGFADSRDINEATTDIRSF</sequence>
<organism evidence="1 2">
    <name type="scientific">Acaryochloris marina (strain MBIC 11017)</name>
    <dbReference type="NCBI Taxonomy" id="329726"/>
    <lineage>
        <taxon>Bacteria</taxon>
        <taxon>Bacillati</taxon>
        <taxon>Cyanobacteriota</taxon>
        <taxon>Cyanophyceae</taxon>
        <taxon>Acaryochloridales</taxon>
        <taxon>Acaryochloridaceae</taxon>
        <taxon>Acaryochloris</taxon>
    </lineage>
</organism>
<geneLocation type="plasmid" evidence="1 2">
    <name>pREB1</name>
</geneLocation>
<accession>A8ZKT6</accession>
<dbReference type="Proteomes" id="UP000000268">
    <property type="component" value="Plasmid pREB1"/>
</dbReference>
<dbReference type="HOGENOM" id="CLU_2893484_0_0_3"/>
<keyword evidence="2" id="KW-1185">Reference proteome</keyword>
<proteinExistence type="predicted"/>
<evidence type="ECO:0000313" key="2">
    <source>
        <dbReference type="Proteomes" id="UP000000268"/>
    </source>
</evidence>
<reference evidence="1 2" key="1">
    <citation type="journal article" date="2008" name="Proc. Natl. Acad. Sci. U.S.A.">
        <title>Niche adaptation and genome expansion in the chlorophyll d-producing cyanobacterium Acaryochloris marina.</title>
        <authorList>
            <person name="Swingley W.D."/>
            <person name="Chen M."/>
            <person name="Cheung P.C."/>
            <person name="Conrad A.L."/>
            <person name="Dejesa L.C."/>
            <person name="Hao J."/>
            <person name="Honchak B.M."/>
            <person name="Karbach L.E."/>
            <person name="Kurdoglu A."/>
            <person name="Lahiri S."/>
            <person name="Mastrian S.D."/>
            <person name="Miyashita H."/>
            <person name="Page L."/>
            <person name="Ramakrishna P."/>
            <person name="Satoh S."/>
            <person name="Sattley W.M."/>
            <person name="Shimada Y."/>
            <person name="Taylor H.L."/>
            <person name="Tomo T."/>
            <person name="Tsuchiya T."/>
            <person name="Wang Z.T."/>
            <person name="Raymond J."/>
            <person name="Mimuro M."/>
            <person name="Blankenship R.E."/>
            <person name="Touchman J.W."/>
        </authorList>
    </citation>
    <scope>NUCLEOTIDE SEQUENCE [LARGE SCALE GENOMIC DNA]</scope>
    <source>
        <strain evidence="2">MBIC 11017</strain>
        <plasmid evidence="2">Plasmid pREB1</plasmid>
    </source>
</reference>
<gene>
    <name evidence="1" type="ordered locus">AM1_A0286</name>
</gene>